<gene>
    <name evidence="2" type="ORF">DBO86_20805</name>
</gene>
<protein>
    <recommendedName>
        <fullName evidence="1">DUF6538 domain-containing protein</fullName>
    </recommendedName>
</protein>
<evidence type="ECO:0000259" key="1">
    <source>
        <dbReference type="Pfam" id="PF20172"/>
    </source>
</evidence>
<evidence type="ECO:0000313" key="2">
    <source>
        <dbReference type="EMBL" id="PTU77220.1"/>
    </source>
</evidence>
<accession>A0A2T5PHM9</accession>
<keyword evidence="3" id="KW-1185">Reference proteome</keyword>
<sequence>MPSSHIVQRGTIYHARIDIPAALRPAFGNRRILSKSLRTGDALLARELAARQVAEWKLQFRQLREAQIRRGDGWRDDAAKASKSLSGFLNEMVLDAMGVQALPEKSQEEIDRIEGSAEVYDPSIHGKVKTIASHTFDITDKSPSEAVSEYKKLTEFFKDGIAHQLVADYGLTKGQTEEASGILRDHKSYKPKSPLSKSLQERFAAHYW</sequence>
<dbReference type="AlphaFoldDB" id="A0A2T5PHM9"/>
<dbReference type="Pfam" id="PF20172">
    <property type="entry name" value="DUF6538"/>
    <property type="match status" value="1"/>
</dbReference>
<organism evidence="2 3">
    <name type="scientific">Ectopseudomonas oleovorans</name>
    <name type="common">Pseudomonas oleovorans</name>
    <dbReference type="NCBI Taxonomy" id="301"/>
    <lineage>
        <taxon>Bacteria</taxon>
        <taxon>Pseudomonadati</taxon>
        <taxon>Pseudomonadota</taxon>
        <taxon>Gammaproteobacteria</taxon>
        <taxon>Pseudomonadales</taxon>
        <taxon>Pseudomonadaceae</taxon>
        <taxon>Ectopseudomonas</taxon>
    </lineage>
</organism>
<dbReference type="EMBL" id="QASO01000121">
    <property type="protein sequence ID" value="PTU77220.1"/>
    <property type="molecule type" value="Genomic_DNA"/>
</dbReference>
<feature type="domain" description="DUF6538" evidence="1">
    <location>
        <begin position="5"/>
        <end position="64"/>
    </location>
</feature>
<proteinExistence type="predicted"/>
<dbReference type="Proteomes" id="UP000244052">
    <property type="component" value="Unassembled WGS sequence"/>
</dbReference>
<evidence type="ECO:0000313" key="3">
    <source>
        <dbReference type="Proteomes" id="UP000244052"/>
    </source>
</evidence>
<name>A0A2T5PHM9_ECTOL</name>
<comment type="caution">
    <text evidence="2">The sequence shown here is derived from an EMBL/GenBank/DDBJ whole genome shotgun (WGS) entry which is preliminary data.</text>
</comment>
<reference evidence="2 3" key="1">
    <citation type="submission" date="2018-04" db="EMBL/GenBank/DDBJ databases">
        <title>Pseudomonas sp. nov., isolated from mangrove soil.</title>
        <authorList>
            <person name="Chen C."/>
        </authorList>
    </citation>
    <scope>NUCLEOTIDE SEQUENCE [LARGE SCALE GENOMIC DNA]</scope>
    <source>
        <strain evidence="2 3">JCM 14246</strain>
    </source>
</reference>
<dbReference type="InterPro" id="IPR046668">
    <property type="entry name" value="DUF6538"/>
</dbReference>